<accession>A0A291RZ32</accession>
<dbReference type="GO" id="GO:0071949">
    <property type="term" value="F:FAD binding"/>
    <property type="evidence" value="ECO:0007669"/>
    <property type="project" value="InterPro"/>
</dbReference>
<dbReference type="GO" id="GO:0004497">
    <property type="term" value="F:monooxygenase activity"/>
    <property type="evidence" value="ECO:0007669"/>
    <property type="project" value="UniProtKB-KW"/>
</dbReference>
<feature type="compositionally biased region" description="Basic and acidic residues" evidence="3">
    <location>
        <begin position="317"/>
        <end position="337"/>
    </location>
</feature>
<dbReference type="Pfam" id="PF01494">
    <property type="entry name" value="FAD_binding_3"/>
    <property type="match status" value="1"/>
</dbReference>
<reference evidence="5 6" key="1">
    <citation type="submission" date="2017-10" db="EMBL/GenBank/DDBJ databases">
        <title>Comparative genomics between pathogenic Norcardia.</title>
        <authorList>
            <person name="Zeng L."/>
        </authorList>
    </citation>
    <scope>NUCLEOTIDE SEQUENCE [LARGE SCALE GENOMIC DNA]</scope>
    <source>
        <strain evidence="5 6">NC_YFY_NT001</strain>
        <plasmid evidence="6">Plasmid p_nc_yfy_nt001</plasmid>
    </source>
</reference>
<evidence type="ECO:0000313" key="5">
    <source>
        <dbReference type="EMBL" id="ATL72534.1"/>
    </source>
</evidence>
<evidence type="ECO:0000256" key="3">
    <source>
        <dbReference type="SAM" id="MobiDB-lite"/>
    </source>
</evidence>
<feature type="domain" description="FAD-binding" evidence="4">
    <location>
        <begin position="2"/>
        <end position="308"/>
    </location>
</feature>
<dbReference type="InterPro" id="IPR036188">
    <property type="entry name" value="FAD/NAD-bd_sf"/>
</dbReference>
<dbReference type="RefSeq" id="WP_098699327.1">
    <property type="nucleotide sequence ID" value="NZ_CP023779.1"/>
</dbReference>
<dbReference type="Gene3D" id="3.50.50.60">
    <property type="entry name" value="FAD/NAD(P)-binding domain"/>
    <property type="match status" value="1"/>
</dbReference>
<dbReference type="SUPFAM" id="SSF51905">
    <property type="entry name" value="FAD/NAD(P)-binding domain"/>
    <property type="match status" value="1"/>
</dbReference>
<geneLocation type="plasmid" evidence="6">
    <name>p_nc_yfy_nt001</name>
</geneLocation>
<feature type="region of interest" description="Disordered" evidence="3">
    <location>
        <begin position="316"/>
        <end position="344"/>
    </location>
</feature>
<dbReference type="PANTHER" id="PTHR13789:SF309">
    <property type="entry name" value="PUTATIVE (AFU_ORTHOLOGUE AFUA_6G14510)-RELATED"/>
    <property type="match status" value="1"/>
</dbReference>
<dbReference type="InterPro" id="IPR050493">
    <property type="entry name" value="FAD-dep_Monooxygenase_BioMet"/>
</dbReference>
<evidence type="ECO:0000256" key="1">
    <source>
        <dbReference type="ARBA" id="ARBA00023002"/>
    </source>
</evidence>
<name>A0A291RZ32_9NOCA</name>
<dbReference type="Proteomes" id="UP000221961">
    <property type="component" value="Plasmid p_NC_YFY_NT001"/>
</dbReference>
<dbReference type="PANTHER" id="PTHR13789">
    <property type="entry name" value="MONOOXYGENASE"/>
    <property type="match status" value="1"/>
</dbReference>
<proteinExistence type="predicted"/>
<keyword evidence="2" id="KW-0503">Monooxygenase</keyword>
<dbReference type="InterPro" id="IPR002938">
    <property type="entry name" value="FAD-bd"/>
</dbReference>
<dbReference type="PRINTS" id="PR00420">
    <property type="entry name" value="RNGMNOXGNASE"/>
</dbReference>
<evidence type="ECO:0000256" key="2">
    <source>
        <dbReference type="ARBA" id="ARBA00023033"/>
    </source>
</evidence>
<dbReference type="EMBL" id="CP023779">
    <property type="protein sequence ID" value="ATL72534.1"/>
    <property type="molecule type" value="Genomic_DNA"/>
</dbReference>
<keyword evidence="5" id="KW-0614">Plasmid</keyword>
<dbReference type="AlphaFoldDB" id="A0A291RZ32"/>
<evidence type="ECO:0000259" key="4">
    <source>
        <dbReference type="Pfam" id="PF01494"/>
    </source>
</evidence>
<keyword evidence="1" id="KW-0560">Oxidoreductase</keyword>
<gene>
    <name evidence="5" type="ORF">CRH09_39890</name>
</gene>
<dbReference type="GeneID" id="88363407"/>
<organism evidence="5 6">
    <name type="scientific">Nocardia terpenica</name>
    <dbReference type="NCBI Taxonomy" id="455432"/>
    <lineage>
        <taxon>Bacteria</taxon>
        <taxon>Bacillati</taxon>
        <taxon>Actinomycetota</taxon>
        <taxon>Actinomycetes</taxon>
        <taxon>Mycobacteriales</taxon>
        <taxon>Nocardiaceae</taxon>
        <taxon>Nocardia</taxon>
    </lineage>
</organism>
<dbReference type="KEGG" id="ntp:CRH09_39890"/>
<evidence type="ECO:0000313" key="6">
    <source>
        <dbReference type="Proteomes" id="UP000221961"/>
    </source>
</evidence>
<protein>
    <recommendedName>
        <fullName evidence="4">FAD-binding domain-containing protein</fullName>
    </recommendedName>
</protein>
<sequence>MVTIIGAGIAGSALAGALAAAGIPATVYERGPRHRNGAFLALDGAVHDLLTDLGVDRARLLDASRPIDQIQINGHHQPAPGYRAYHRHDLLDVLTDRAAAAGATVHYDTPVHVTPTPAGLSITAAGRALTGPIIAADGIDSPIRAQLDPARTPVYAAQIALYAVANRVELPTPDRTAAFDTLVPDGTRPGGTIGHIHHTEAADTFWFARLNADQLDPGEVGPQPIGPWIPRLRAIATDAAAPVLDALIAATDTVHITNARTVPLEAALPQTDELLLIGDADHAVTPAAGSGARDALLDAAAVAEALRAGTSPAAAMEARRATIRDTRDTARRARPDSRAAATLR</sequence>